<evidence type="ECO:0000256" key="2">
    <source>
        <dbReference type="SAM" id="Phobius"/>
    </source>
</evidence>
<feature type="chain" id="PRO_5016746878" evidence="3">
    <location>
        <begin position="28"/>
        <end position="452"/>
    </location>
</feature>
<dbReference type="NCBIfam" id="NF041109">
    <property type="entry name" value="VF_TspB_C_term"/>
    <property type="match status" value="1"/>
</dbReference>
<evidence type="ECO:0000313" key="4">
    <source>
        <dbReference type="EMBL" id="SUD39489.1"/>
    </source>
</evidence>
<dbReference type="OrthoDB" id="7033056at2"/>
<feature type="compositionally biased region" description="Low complexity" evidence="1">
    <location>
        <begin position="208"/>
        <end position="217"/>
    </location>
</feature>
<feature type="compositionally biased region" description="Gly residues" evidence="1">
    <location>
        <begin position="258"/>
        <end position="309"/>
    </location>
</feature>
<evidence type="ECO:0000256" key="3">
    <source>
        <dbReference type="SAM" id="SignalP"/>
    </source>
</evidence>
<keyword evidence="3" id="KW-0732">Signal</keyword>
<dbReference type="RefSeq" id="WP_115291195.1">
    <property type="nucleotide sequence ID" value="NZ_UGUU01000001.1"/>
</dbReference>
<feature type="compositionally biased region" description="Low complexity" evidence="1">
    <location>
        <begin position="245"/>
        <end position="257"/>
    </location>
</feature>
<feature type="region of interest" description="Disordered" evidence="1">
    <location>
        <begin position="189"/>
        <end position="326"/>
    </location>
</feature>
<name>A0A379IT59_ECTME</name>
<dbReference type="AlphaFoldDB" id="A0A379IT59"/>
<keyword evidence="2" id="KW-0812">Transmembrane</keyword>
<sequence length="452" mass="45734">MAQAFSRHLVHALMALVLLTLAATANAATKITYYYGKQGDWITSRKKNPDAACMAILSENPDGTSRYKHVAALGAAGSAGGACIGDLPTGTRGEYGYWVSTTVTCDHGSADGLTCNPPPEPSACESKAGNNFAFMASPPEGQLSLPGEYICDSGCRATWNSGSNGGCANNNQGIRACFGIGTYTGGDCQTGDIPTGTGTPPPDPTDPTTPTNPTDPTDPTDPVDPTDPSNNCGPGHSWSGTTCVPTNPTDPSNPSNPGDGGGDDGSTGGGNNGGGGNVGGIGGGDGDGNGDGSGSGDGDGNGSGTGNSGEGDDGEGDNEEGNASVSGESCTAELACEGDVIQCAILRKNKEQVCQWKYDSEAQGQVESALSGPEYQLQDQDIPVSGLFNDALNKGRWLPQSCPAPQTFSVMGRSYSFSWEPACRFALAIGPLIVALASIFFAVTIARGIKGS</sequence>
<keyword evidence="2" id="KW-1133">Transmembrane helix</keyword>
<protein>
    <submittedName>
        <fullName evidence="4">Putative coat protein A of bacteriophage Pf1</fullName>
    </submittedName>
</protein>
<reference evidence="4 5" key="1">
    <citation type="submission" date="2018-06" db="EMBL/GenBank/DDBJ databases">
        <authorList>
            <consortium name="Pathogen Informatics"/>
            <person name="Doyle S."/>
        </authorList>
    </citation>
    <scope>NUCLEOTIDE SEQUENCE [LARGE SCALE GENOMIC DNA]</scope>
    <source>
        <strain evidence="4 5">NCTC10899</strain>
    </source>
</reference>
<proteinExistence type="predicted"/>
<keyword evidence="4" id="KW-0946">Virion</keyword>
<feature type="transmembrane region" description="Helical" evidence="2">
    <location>
        <begin position="425"/>
        <end position="446"/>
    </location>
</feature>
<dbReference type="InterPro" id="IPR008708">
    <property type="entry name" value="Neisseria_TspB"/>
</dbReference>
<evidence type="ECO:0000313" key="5">
    <source>
        <dbReference type="Proteomes" id="UP000254260"/>
    </source>
</evidence>
<keyword evidence="4" id="KW-0167">Capsid protein</keyword>
<gene>
    <name evidence="4" type="ORF">NCTC10899_02303</name>
</gene>
<feature type="compositionally biased region" description="Acidic residues" evidence="1">
    <location>
        <begin position="310"/>
        <end position="320"/>
    </location>
</feature>
<evidence type="ECO:0000256" key="1">
    <source>
        <dbReference type="SAM" id="MobiDB-lite"/>
    </source>
</evidence>
<dbReference type="Pfam" id="PF05616">
    <property type="entry name" value="Neisseria_TspB"/>
    <property type="match status" value="1"/>
</dbReference>
<keyword evidence="2" id="KW-0472">Membrane</keyword>
<dbReference type="Proteomes" id="UP000254260">
    <property type="component" value="Unassembled WGS sequence"/>
</dbReference>
<feature type="signal peptide" evidence="3">
    <location>
        <begin position="1"/>
        <end position="27"/>
    </location>
</feature>
<organism evidence="4 5">
    <name type="scientific">Ectopseudomonas mendocina</name>
    <name type="common">Pseudomonas mendocina</name>
    <dbReference type="NCBI Taxonomy" id="300"/>
    <lineage>
        <taxon>Bacteria</taxon>
        <taxon>Pseudomonadati</taxon>
        <taxon>Pseudomonadota</taxon>
        <taxon>Gammaproteobacteria</taxon>
        <taxon>Pseudomonadales</taxon>
        <taxon>Pseudomonadaceae</taxon>
        <taxon>Ectopseudomonas</taxon>
    </lineage>
</organism>
<accession>A0A379IT59</accession>
<dbReference type="EMBL" id="UGUU01000001">
    <property type="protein sequence ID" value="SUD39489.1"/>
    <property type="molecule type" value="Genomic_DNA"/>
</dbReference>